<accession>A0ABP9BXP3</accession>
<sequence length="150" mass="16512">MSQKKVKTAWNVTSLLGGQEVLSTSIKTEFDLIALGNQGLTKASLDALVTFLGIPKKAFVEGMLDMSVKTIERKKEGDLLDRHTSSHLIEIAKVVAHAVEVFEDEDKVRDWLAKTNRSLNGMRPLELFAMPTGLALVNTVLGRIEEGVYS</sequence>
<evidence type="ECO:0000313" key="3">
    <source>
        <dbReference type="Proteomes" id="UP001501411"/>
    </source>
</evidence>
<dbReference type="InterPro" id="IPR011979">
    <property type="entry name" value="Antitox_Xre"/>
</dbReference>
<organism evidence="2 3">
    <name type="scientific">Olivibacter ginsenosidimutans</name>
    <dbReference type="NCBI Taxonomy" id="1176537"/>
    <lineage>
        <taxon>Bacteria</taxon>
        <taxon>Pseudomonadati</taxon>
        <taxon>Bacteroidota</taxon>
        <taxon>Sphingobacteriia</taxon>
        <taxon>Sphingobacteriales</taxon>
        <taxon>Sphingobacteriaceae</taxon>
        <taxon>Olivibacter</taxon>
    </lineage>
</organism>
<name>A0ABP9BXP3_9SPHI</name>
<evidence type="ECO:0000313" key="2">
    <source>
        <dbReference type="EMBL" id="GAA4802014.1"/>
    </source>
</evidence>
<dbReference type="NCBIfam" id="TIGR02293">
    <property type="entry name" value="TAS_TIGR02293"/>
    <property type="match status" value="1"/>
</dbReference>
<evidence type="ECO:0000259" key="1">
    <source>
        <dbReference type="Pfam" id="PF09722"/>
    </source>
</evidence>
<comment type="caution">
    <text evidence="2">The sequence shown here is derived from an EMBL/GenBank/DDBJ whole genome shotgun (WGS) entry which is preliminary data.</text>
</comment>
<feature type="domain" description="Antitoxin Xre/MbcA/ParS-like toxin-binding" evidence="1">
    <location>
        <begin position="97"/>
        <end position="147"/>
    </location>
</feature>
<dbReference type="EMBL" id="BAABIQ010000042">
    <property type="protein sequence ID" value="GAA4802014.1"/>
    <property type="molecule type" value="Genomic_DNA"/>
</dbReference>
<reference evidence="3" key="1">
    <citation type="journal article" date="2019" name="Int. J. Syst. Evol. Microbiol.">
        <title>The Global Catalogue of Microorganisms (GCM) 10K type strain sequencing project: providing services to taxonomists for standard genome sequencing and annotation.</title>
        <authorList>
            <consortium name="The Broad Institute Genomics Platform"/>
            <consortium name="The Broad Institute Genome Sequencing Center for Infectious Disease"/>
            <person name="Wu L."/>
            <person name="Ma J."/>
        </authorList>
    </citation>
    <scope>NUCLEOTIDE SEQUENCE [LARGE SCALE GENOMIC DNA]</scope>
    <source>
        <strain evidence="3">JCM 18200</strain>
    </source>
</reference>
<dbReference type="Proteomes" id="UP001501411">
    <property type="component" value="Unassembled WGS sequence"/>
</dbReference>
<dbReference type="InterPro" id="IPR024467">
    <property type="entry name" value="Xre/MbcA/ParS-like_toxin-bd"/>
</dbReference>
<dbReference type="Pfam" id="PF09722">
    <property type="entry name" value="Xre_MbcA_ParS_C"/>
    <property type="match status" value="1"/>
</dbReference>
<keyword evidence="3" id="KW-1185">Reference proteome</keyword>
<gene>
    <name evidence="2" type="ORF">GCM10023231_33640</name>
</gene>
<protein>
    <recommendedName>
        <fullName evidence="1">Antitoxin Xre/MbcA/ParS-like toxin-binding domain-containing protein</fullName>
    </recommendedName>
</protein>
<dbReference type="RefSeq" id="WP_345233477.1">
    <property type="nucleotide sequence ID" value="NZ_BAABIQ010000042.1"/>
</dbReference>
<proteinExistence type="predicted"/>